<gene>
    <name evidence="2" type="ORF">CI109_102517</name>
</gene>
<dbReference type="KEGG" id="ksn:43588463"/>
<dbReference type="Proteomes" id="UP000322225">
    <property type="component" value="Chromosome 4"/>
</dbReference>
<protein>
    <submittedName>
        <fullName evidence="2">Uncharacterized protein</fullName>
    </submittedName>
</protein>
<evidence type="ECO:0000313" key="2">
    <source>
        <dbReference type="EMBL" id="WWD18070.1"/>
    </source>
</evidence>
<dbReference type="EMBL" id="CP144054">
    <property type="protein sequence ID" value="WWD18070.1"/>
    <property type="molecule type" value="Genomic_DNA"/>
</dbReference>
<feature type="compositionally biased region" description="Polar residues" evidence="1">
    <location>
        <begin position="41"/>
        <end position="53"/>
    </location>
</feature>
<feature type="region of interest" description="Disordered" evidence="1">
    <location>
        <begin position="1"/>
        <end position="93"/>
    </location>
</feature>
<proteinExistence type="predicted"/>
<keyword evidence="3" id="KW-1185">Reference proteome</keyword>
<feature type="compositionally biased region" description="Low complexity" evidence="1">
    <location>
        <begin position="1"/>
        <end position="34"/>
    </location>
</feature>
<name>A0A5M6BZH9_9TREE</name>
<reference evidence="2" key="2">
    <citation type="submission" date="2024-01" db="EMBL/GenBank/DDBJ databases">
        <title>Comparative genomics of Cryptococcus and Kwoniella reveals pathogenesis evolution and contrasting modes of karyotype evolution via chromosome fusion or intercentromeric recombination.</title>
        <authorList>
            <person name="Coelho M.A."/>
            <person name="David-Palma M."/>
            <person name="Shea T."/>
            <person name="Bowers K."/>
            <person name="McGinley-Smith S."/>
            <person name="Mohammad A.W."/>
            <person name="Gnirke A."/>
            <person name="Yurkov A.M."/>
            <person name="Nowrousian M."/>
            <person name="Sun S."/>
            <person name="Cuomo C.A."/>
            <person name="Heitman J."/>
        </authorList>
    </citation>
    <scope>NUCLEOTIDE SEQUENCE</scope>
    <source>
        <strain evidence="2">CBS 12478</strain>
    </source>
</reference>
<evidence type="ECO:0000313" key="3">
    <source>
        <dbReference type="Proteomes" id="UP000322225"/>
    </source>
</evidence>
<organism evidence="2 3">
    <name type="scientific">Kwoniella shandongensis</name>
    <dbReference type="NCBI Taxonomy" id="1734106"/>
    <lineage>
        <taxon>Eukaryota</taxon>
        <taxon>Fungi</taxon>
        <taxon>Dikarya</taxon>
        <taxon>Basidiomycota</taxon>
        <taxon>Agaricomycotina</taxon>
        <taxon>Tremellomycetes</taxon>
        <taxon>Tremellales</taxon>
        <taxon>Cryptococcaceae</taxon>
        <taxon>Kwoniella</taxon>
    </lineage>
</organism>
<reference evidence="2" key="1">
    <citation type="submission" date="2017-08" db="EMBL/GenBank/DDBJ databases">
        <authorList>
            <person name="Cuomo C."/>
            <person name="Billmyre B."/>
            <person name="Heitman J."/>
        </authorList>
    </citation>
    <scope>NUCLEOTIDE SEQUENCE</scope>
    <source>
        <strain evidence="2">CBS 12478</strain>
    </source>
</reference>
<feature type="region of interest" description="Disordered" evidence="1">
    <location>
        <begin position="220"/>
        <end position="244"/>
    </location>
</feature>
<dbReference type="GeneID" id="43588463"/>
<sequence>MSYATSSPSSSRSSSPSSSPSTSRSSSPFASPLSTRPPSPTNAFVANTANTYPTGAESPSLVPHRARLGERRRPERYRGREPSPEPADVEPIDYSEMLKQKLPKEQQTETNISLANEFVNGPSTAVEPDQEKYMYGLIAQIPNRKHKTVMSTWRPLFTDNSNNKSPKEPALECLVRSNRPDLLSYQGWYGVAASVAAQTSYFKAKGDVVSSRPMSPIEVEESKRSGFARSGLPGQNYLSLEPNTPAQTERGKMVLIPAEDWDVYCPLTDEMIRKNIDDSGAPTGRSYLSPLSSVAQSVIAPLHRMASKSASAISSGVASIKAAVGSQSSRRDGRIGREA</sequence>
<evidence type="ECO:0000256" key="1">
    <source>
        <dbReference type="SAM" id="MobiDB-lite"/>
    </source>
</evidence>
<feature type="compositionally biased region" description="Basic and acidic residues" evidence="1">
    <location>
        <begin position="67"/>
        <end position="83"/>
    </location>
</feature>
<accession>A0A5M6BZH9</accession>
<dbReference type="AlphaFoldDB" id="A0A5M6BZH9"/>
<dbReference type="RefSeq" id="XP_031861195.1">
    <property type="nucleotide sequence ID" value="XM_032004330.1"/>
</dbReference>